<evidence type="ECO:0000259" key="4">
    <source>
        <dbReference type="PROSITE" id="PS01124"/>
    </source>
</evidence>
<dbReference type="Pfam" id="PF12625">
    <property type="entry name" value="Arabinose_bd"/>
    <property type="match status" value="1"/>
</dbReference>
<feature type="domain" description="HTH araC/xylS-type" evidence="4">
    <location>
        <begin position="231"/>
        <end position="329"/>
    </location>
</feature>
<organism evidence="5 6">
    <name type="scientific">Lutimaribacter marinistellae</name>
    <dbReference type="NCBI Taxonomy" id="1820329"/>
    <lineage>
        <taxon>Bacteria</taxon>
        <taxon>Pseudomonadati</taxon>
        <taxon>Pseudomonadota</taxon>
        <taxon>Alphaproteobacteria</taxon>
        <taxon>Rhodobacterales</taxon>
        <taxon>Roseobacteraceae</taxon>
        <taxon>Lutimaribacter</taxon>
    </lineage>
</organism>
<protein>
    <submittedName>
        <fullName evidence="5">Helix-turn-helix domain-containing protein</fullName>
    </submittedName>
</protein>
<dbReference type="SMART" id="SM00342">
    <property type="entry name" value="HTH_ARAC"/>
    <property type="match status" value="1"/>
</dbReference>
<dbReference type="PANTHER" id="PTHR47894:SF1">
    <property type="entry name" value="HTH-TYPE TRANSCRIPTIONAL REGULATOR VQSM"/>
    <property type="match status" value="1"/>
</dbReference>
<keyword evidence="2" id="KW-0238">DNA-binding</keyword>
<comment type="caution">
    <text evidence="5">The sequence shown here is derived from an EMBL/GenBank/DDBJ whole genome shotgun (WGS) entry which is preliminary data.</text>
</comment>
<accession>A0ABV7TCU3</accession>
<dbReference type="PROSITE" id="PS01124">
    <property type="entry name" value="HTH_ARAC_FAMILY_2"/>
    <property type="match status" value="1"/>
</dbReference>
<evidence type="ECO:0000256" key="1">
    <source>
        <dbReference type="ARBA" id="ARBA00023015"/>
    </source>
</evidence>
<reference evidence="6" key="1">
    <citation type="journal article" date="2019" name="Int. J. Syst. Evol. Microbiol.">
        <title>The Global Catalogue of Microorganisms (GCM) 10K type strain sequencing project: providing services to taxonomists for standard genome sequencing and annotation.</title>
        <authorList>
            <consortium name="The Broad Institute Genomics Platform"/>
            <consortium name="The Broad Institute Genome Sequencing Center for Infectious Disease"/>
            <person name="Wu L."/>
            <person name="Ma J."/>
        </authorList>
    </citation>
    <scope>NUCLEOTIDE SEQUENCE [LARGE SCALE GENOMIC DNA]</scope>
    <source>
        <strain evidence="6">KCTC 42911</strain>
    </source>
</reference>
<evidence type="ECO:0000256" key="3">
    <source>
        <dbReference type="ARBA" id="ARBA00023163"/>
    </source>
</evidence>
<dbReference type="Proteomes" id="UP001595629">
    <property type="component" value="Unassembled WGS sequence"/>
</dbReference>
<proteinExistence type="predicted"/>
<dbReference type="PRINTS" id="PR00032">
    <property type="entry name" value="HTHARAC"/>
</dbReference>
<dbReference type="InterPro" id="IPR032687">
    <property type="entry name" value="AraC-type_N"/>
</dbReference>
<keyword evidence="3" id="KW-0804">Transcription</keyword>
<evidence type="ECO:0000256" key="2">
    <source>
        <dbReference type="ARBA" id="ARBA00023125"/>
    </source>
</evidence>
<dbReference type="PANTHER" id="PTHR47894">
    <property type="entry name" value="HTH-TYPE TRANSCRIPTIONAL REGULATOR GADX"/>
    <property type="match status" value="1"/>
</dbReference>
<keyword evidence="1" id="KW-0805">Transcription regulation</keyword>
<dbReference type="InterPro" id="IPR020449">
    <property type="entry name" value="Tscrpt_reg_AraC-type_HTH"/>
</dbReference>
<dbReference type="InterPro" id="IPR009057">
    <property type="entry name" value="Homeodomain-like_sf"/>
</dbReference>
<dbReference type="Gene3D" id="1.10.10.60">
    <property type="entry name" value="Homeodomain-like"/>
    <property type="match status" value="1"/>
</dbReference>
<name>A0ABV7TCU3_9RHOB</name>
<dbReference type="Pfam" id="PF12833">
    <property type="entry name" value="HTH_18"/>
    <property type="match status" value="1"/>
</dbReference>
<keyword evidence="6" id="KW-1185">Reference proteome</keyword>
<gene>
    <name evidence="5" type="ORF">ACFORG_06440</name>
</gene>
<evidence type="ECO:0000313" key="6">
    <source>
        <dbReference type="Proteomes" id="UP001595629"/>
    </source>
</evidence>
<dbReference type="InterPro" id="IPR018060">
    <property type="entry name" value="HTH_AraC"/>
</dbReference>
<dbReference type="EMBL" id="JBHRXI010000004">
    <property type="protein sequence ID" value="MFC3613392.1"/>
    <property type="molecule type" value="Genomic_DNA"/>
</dbReference>
<dbReference type="SUPFAM" id="SSF46689">
    <property type="entry name" value="Homeodomain-like"/>
    <property type="match status" value="1"/>
</dbReference>
<evidence type="ECO:0000313" key="5">
    <source>
        <dbReference type="EMBL" id="MFC3613392.1"/>
    </source>
</evidence>
<sequence>MSAQSPPVMSIAFLHPVLDAMRAQGCSEEVLTGQLSIASERLDDPATMLPADRIYGFLEWATGQMGDPFLCARIGQRMARGGWAPINPLLTSCRTVWDFFRQFSVIAEEQGGAASYRLVIEGRIALWKLNRSKGVSESARFADAMATAFFVELLRQSRGADMTELDCIAMTPDADLVPNDILLRTNVIAGASGMTLRFPSDWLDRELGEITPLPDVPDVGLPDIGVLDLGERVRRLLDQHLSDPEFGLEKVSAAIGVPAWKLQKTLRNAGTSVAGIRNDLRHVRAQELLTSGELEISEIAVRLGYTNPSNFSRAFKARAGVSPVAFRKDSPPDGRGLTTPE</sequence>
<dbReference type="RefSeq" id="WP_386734560.1">
    <property type="nucleotide sequence ID" value="NZ_JBHRXI010000004.1"/>
</dbReference>